<dbReference type="GO" id="GO:0071555">
    <property type="term" value="P:cell wall organization"/>
    <property type="evidence" value="ECO:0007669"/>
    <property type="project" value="UniProtKB-KW"/>
</dbReference>
<proteinExistence type="inferred from homology"/>
<dbReference type="EMBL" id="JAVYJV010000012">
    <property type="protein sequence ID" value="KAK4357859.1"/>
    <property type="molecule type" value="Genomic_DNA"/>
</dbReference>
<dbReference type="EC" id="3.1.1.-" evidence="6"/>
<keyword evidence="6" id="KW-0964">Secreted</keyword>
<evidence type="ECO:0000313" key="7">
    <source>
        <dbReference type="EMBL" id="KAK4357859.1"/>
    </source>
</evidence>
<keyword evidence="8" id="KW-1185">Reference proteome</keyword>
<gene>
    <name evidence="7" type="ORF">RND71_023469</name>
</gene>
<evidence type="ECO:0000256" key="2">
    <source>
        <dbReference type="ARBA" id="ARBA00004191"/>
    </source>
</evidence>
<comment type="caution">
    <text evidence="7">The sequence shown here is derived from an EMBL/GenBank/DDBJ whole genome shotgun (WGS) entry which is preliminary data.</text>
</comment>
<dbReference type="AlphaFoldDB" id="A0AAE1RV77"/>
<keyword evidence="4 6" id="KW-0134">Cell wall</keyword>
<reference evidence="7" key="1">
    <citation type="submission" date="2023-12" db="EMBL/GenBank/DDBJ databases">
        <title>Genome assembly of Anisodus tanguticus.</title>
        <authorList>
            <person name="Wang Y.-J."/>
        </authorList>
    </citation>
    <scope>NUCLEOTIDE SEQUENCE</scope>
    <source>
        <strain evidence="7">KB-2021</strain>
        <tissue evidence="7">Leaf</tissue>
    </source>
</reference>
<dbReference type="InterPro" id="IPR004963">
    <property type="entry name" value="PAE/NOTUM"/>
</dbReference>
<evidence type="ECO:0000313" key="8">
    <source>
        <dbReference type="Proteomes" id="UP001291623"/>
    </source>
</evidence>
<evidence type="ECO:0000256" key="4">
    <source>
        <dbReference type="ARBA" id="ARBA00022512"/>
    </source>
</evidence>
<dbReference type="GO" id="GO:0052793">
    <property type="term" value="F:pectin acetylesterase activity"/>
    <property type="evidence" value="ECO:0007669"/>
    <property type="project" value="TreeGrafter"/>
</dbReference>
<evidence type="ECO:0000256" key="6">
    <source>
        <dbReference type="RuleBase" id="RU363114"/>
    </source>
</evidence>
<dbReference type="PANTHER" id="PTHR21562:SF93">
    <property type="entry name" value="PECTIN ACETYLESTERASE 8"/>
    <property type="match status" value="1"/>
</dbReference>
<keyword evidence="5 6" id="KW-0961">Cell wall biogenesis/degradation</keyword>
<comment type="function">
    <text evidence="1 6">Hydrolyzes acetyl esters in homogalacturonan regions of pectin. In type I primary cell wall, galacturonic acid residues of pectin can be acetylated at the O-2 and O-3 positions. Decreasing the degree of acetylation of pectin gels in vitro alters their physical properties.</text>
</comment>
<dbReference type="PANTHER" id="PTHR21562">
    <property type="entry name" value="NOTUM-RELATED"/>
    <property type="match status" value="1"/>
</dbReference>
<evidence type="ECO:0000256" key="1">
    <source>
        <dbReference type="ARBA" id="ARBA00003534"/>
    </source>
</evidence>
<comment type="subcellular location">
    <subcellularLocation>
        <location evidence="2 6">Secreted</location>
        <location evidence="2 6">Cell wall</location>
    </subcellularLocation>
</comment>
<comment type="similarity">
    <text evidence="3 6">Belongs to the pectinacetylesterase family.</text>
</comment>
<accession>A0AAE1RV77</accession>
<dbReference type="Pfam" id="PF03283">
    <property type="entry name" value="PAE"/>
    <property type="match status" value="1"/>
</dbReference>
<evidence type="ECO:0000256" key="3">
    <source>
        <dbReference type="ARBA" id="ARBA00005784"/>
    </source>
</evidence>
<dbReference type="Proteomes" id="UP001291623">
    <property type="component" value="Unassembled WGS sequence"/>
</dbReference>
<dbReference type="GO" id="GO:0009505">
    <property type="term" value="C:plant-type cell wall"/>
    <property type="evidence" value="ECO:0007669"/>
    <property type="project" value="TreeGrafter"/>
</dbReference>
<sequence>MLDEGVPQPAQQRPAIKDDKCLEVANKSTSKFVSISIIRGIRGILIYEGGEWCYNVTNCLERTNTEKDSSKLALKQRSFYGILSNNKTVNPGHSHRWFSWRTAWNRALLPNSARVKCLADEGIKTRFFIVNSMFDTFQRRCSSPPACIEKVFDQFAVWFNNCVSFTYNLLTQSYHNYKAFKRLDLHADRVRSVRELWNFKYKTS</sequence>
<keyword evidence="6" id="KW-0378">Hydrolase</keyword>
<name>A0AAE1RV77_9SOLA</name>
<protein>
    <recommendedName>
        <fullName evidence="6">Pectin acetylesterase</fullName>
        <ecNumber evidence="6">3.1.1.-</ecNumber>
    </recommendedName>
</protein>
<organism evidence="7 8">
    <name type="scientific">Anisodus tanguticus</name>
    <dbReference type="NCBI Taxonomy" id="243964"/>
    <lineage>
        <taxon>Eukaryota</taxon>
        <taxon>Viridiplantae</taxon>
        <taxon>Streptophyta</taxon>
        <taxon>Embryophyta</taxon>
        <taxon>Tracheophyta</taxon>
        <taxon>Spermatophyta</taxon>
        <taxon>Magnoliopsida</taxon>
        <taxon>eudicotyledons</taxon>
        <taxon>Gunneridae</taxon>
        <taxon>Pentapetalae</taxon>
        <taxon>asterids</taxon>
        <taxon>lamiids</taxon>
        <taxon>Solanales</taxon>
        <taxon>Solanaceae</taxon>
        <taxon>Solanoideae</taxon>
        <taxon>Hyoscyameae</taxon>
        <taxon>Anisodus</taxon>
    </lineage>
</organism>
<evidence type="ECO:0000256" key="5">
    <source>
        <dbReference type="ARBA" id="ARBA00023316"/>
    </source>
</evidence>